<evidence type="ECO:0000256" key="12">
    <source>
        <dbReference type="SAM" id="Phobius"/>
    </source>
</evidence>
<evidence type="ECO:0000313" key="14">
    <source>
        <dbReference type="Proteomes" id="UP001165363"/>
    </source>
</evidence>
<evidence type="ECO:0000256" key="8">
    <source>
        <dbReference type="ARBA" id="ARBA00022692"/>
    </source>
</evidence>
<dbReference type="RefSeq" id="WP_249846879.1">
    <property type="nucleotide sequence ID" value="NZ_JAMGBD010000001.1"/>
</dbReference>
<dbReference type="InterPro" id="IPR054700">
    <property type="entry name" value="MddA"/>
</dbReference>
<dbReference type="NCBIfam" id="NF045656">
    <property type="entry name" value="MeththiolMtaseMddA"/>
    <property type="match status" value="1"/>
</dbReference>
<keyword evidence="10 12" id="KW-0472">Membrane</keyword>
<evidence type="ECO:0000256" key="11">
    <source>
        <dbReference type="ARBA" id="ARBA00048134"/>
    </source>
</evidence>
<evidence type="ECO:0000256" key="9">
    <source>
        <dbReference type="ARBA" id="ARBA00022989"/>
    </source>
</evidence>
<keyword evidence="7" id="KW-0949">S-adenosyl-L-methionine</keyword>
<dbReference type="EMBL" id="JAMGBD010000001">
    <property type="protein sequence ID" value="MCL6682941.1"/>
    <property type="molecule type" value="Genomic_DNA"/>
</dbReference>
<feature type="transmembrane region" description="Helical" evidence="12">
    <location>
        <begin position="55"/>
        <end position="74"/>
    </location>
</feature>
<dbReference type="InterPro" id="IPR033580">
    <property type="entry name" value="Nurim-like"/>
</dbReference>
<comment type="catalytic activity">
    <reaction evidence="11">
        <text>methanethiol + S-adenosyl-L-methionine = dimethyl sulfide + S-adenosyl-L-homocysteine + H(+)</text>
        <dbReference type="Rhea" id="RHEA:50428"/>
        <dbReference type="ChEBI" id="CHEBI:15378"/>
        <dbReference type="ChEBI" id="CHEBI:16007"/>
        <dbReference type="ChEBI" id="CHEBI:17437"/>
        <dbReference type="ChEBI" id="CHEBI:57856"/>
        <dbReference type="ChEBI" id="CHEBI:59789"/>
        <dbReference type="EC" id="2.1.1.334"/>
    </reaction>
</comment>
<evidence type="ECO:0000256" key="3">
    <source>
        <dbReference type="ARBA" id="ARBA00010631"/>
    </source>
</evidence>
<comment type="caution">
    <text evidence="13">The sequence shown here is derived from an EMBL/GenBank/DDBJ whole genome shotgun (WGS) entry which is preliminary data.</text>
</comment>
<evidence type="ECO:0000256" key="6">
    <source>
        <dbReference type="ARBA" id="ARBA00022679"/>
    </source>
</evidence>
<dbReference type="Gene3D" id="1.20.120.1630">
    <property type="match status" value="1"/>
</dbReference>
<evidence type="ECO:0000313" key="13">
    <source>
        <dbReference type="EMBL" id="MCL6682941.1"/>
    </source>
</evidence>
<keyword evidence="8 12" id="KW-0812">Transmembrane</keyword>
<evidence type="ECO:0000256" key="5">
    <source>
        <dbReference type="ARBA" id="ARBA00022603"/>
    </source>
</evidence>
<comment type="subcellular location">
    <subcellularLocation>
        <location evidence="2">Membrane</location>
        <topology evidence="2">Multi-pass membrane protein</topology>
    </subcellularLocation>
</comment>
<dbReference type="Proteomes" id="UP001165363">
    <property type="component" value="Unassembled WGS sequence"/>
</dbReference>
<evidence type="ECO:0000256" key="1">
    <source>
        <dbReference type="ARBA" id="ARBA00002096"/>
    </source>
</evidence>
<protein>
    <recommendedName>
        <fullName evidence="4">methanethiol S-methyltransferase</fullName>
        <ecNumber evidence="4">2.1.1.334</ecNumber>
    </recommendedName>
</protein>
<feature type="transmembrane region" description="Helical" evidence="12">
    <location>
        <begin position="130"/>
        <end position="155"/>
    </location>
</feature>
<evidence type="ECO:0000256" key="10">
    <source>
        <dbReference type="ARBA" id="ARBA00023136"/>
    </source>
</evidence>
<accession>A0ABT0RJY1</accession>
<dbReference type="EC" id="2.1.1.334" evidence="4"/>
<evidence type="ECO:0000256" key="4">
    <source>
        <dbReference type="ARBA" id="ARBA00012149"/>
    </source>
</evidence>
<comment type="similarity">
    <text evidence="3">Belongs to the nurim family.</text>
</comment>
<keyword evidence="6" id="KW-0808">Transferase</keyword>
<dbReference type="PANTHER" id="PTHR31040:SF1">
    <property type="entry name" value="NURIM"/>
    <property type="match status" value="1"/>
</dbReference>
<feature type="transmembrane region" description="Helical" evidence="12">
    <location>
        <begin position="12"/>
        <end position="35"/>
    </location>
</feature>
<keyword evidence="9 12" id="KW-1133">Transmembrane helix</keyword>
<name>A0ABT0RJY1_9SPHN</name>
<gene>
    <name evidence="13" type="ORF">LZ536_03360</name>
</gene>
<keyword evidence="5" id="KW-0489">Methyltransferase</keyword>
<feature type="transmembrane region" description="Helical" evidence="12">
    <location>
        <begin position="95"/>
        <end position="118"/>
    </location>
</feature>
<organism evidence="13 14">
    <name type="scientific">Sphingomonas alba</name>
    <dbReference type="NCBI Taxonomy" id="2908208"/>
    <lineage>
        <taxon>Bacteria</taxon>
        <taxon>Pseudomonadati</taxon>
        <taxon>Pseudomonadota</taxon>
        <taxon>Alphaproteobacteria</taxon>
        <taxon>Sphingomonadales</taxon>
        <taxon>Sphingomonadaceae</taxon>
        <taxon>Sphingomonas</taxon>
    </lineage>
</organism>
<keyword evidence="14" id="KW-1185">Reference proteome</keyword>
<comment type="function">
    <text evidence="1">Catalyzes the methylation of methanethiol (MeSH) to yield dimethylsulphide (DMS).</text>
</comment>
<evidence type="ECO:0000256" key="2">
    <source>
        <dbReference type="ARBA" id="ARBA00004141"/>
    </source>
</evidence>
<sequence length="260" mass="29485">MTNPDLSKSGTGVFAFGILSYAVFFAVFLYAIGFIGGFFTPTTLDGTPTGPVEKALAIDIGLLGLFAVQHSVMARPAFKRWWTTIVPEAAERSMYVLLSSLALVALFTFWQPIGGIIWDAPDGWARNTVIGIYLLGWVLLLYTTFLIDHFDLFGLRQSWNRLKGNKYTPPQFYTPSLYRIVRHPLYVGWLTIFWAAPTMTVSHLVFALATTAYILIAIQLEERDLVDAFGERYVEYRKRTPMLLPRLWRRREEPTTAAKA</sequence>
<dbReference type="PANTHER" id="PTHR31040">
    <property type="entry name" value="NURIM"/>
    <property type="match status" value="1"/>
</dbReference>
<evidence type="ECO:0000256" key="7">
    <source>
        <dbReference type="ARBA" id="ARBA00022691"/>
    </source>
</evidence>
<reference evidence="13" key="1">
    <citation type="submission" date="2022-05" db="EMBL/GenBank/DDBJ databases">
        <authorList>
            <person name="Jo J.-H."/>
            <person name="Im W.-T."/>
        </authorList>
    </citation>
    <scope>NUCLEOTIDE SEQUENCE</scope>
    <source>
        <strain evidence="13">SE158</strain>
    </source>
</reference>
<proteinExistence type="inferred from homology"/>